<proteinExistence type="predicted"/>
<name>A0A7Y7M436_9PROT</name>
<sequence length="188" mass="20604">MPVPLMTVRQIAAISGLIIATACTHPTPYQPATKAGEGYTTQQIETNRFRISFRGNAETSRQTVDTYMLYRCAEVTLENGYDYFVIVNKAVDKNTAYESYGDNLAWGWRGGWGWRHGRGGVGPWGGSGTSYSQPINSYDAIADIVLYHGTKPLNDLYAYDAREVMHEIGPTVIHIEPAPGAPTSPAPS</sequence>
<dbReference type="Proteomes" id="UP000534870">
    <property type="component" value="Unassembled WGS sequence"/>
</dbReference>
<dbReference type="EMBL" id="CP152276">
    <property type="protein sequence ID" value="XAE42017.1"/>
    <property type="molecule type" value="Genomic_DNA"/>
</dbReference>
<protein>
    <recommendedName>
        <fullName evidence="5">Lipoprotein</fullName>
    </recommendedName>
</protein>
<organism evidence="1 3">
    <name type="scientific">Nguyenibacter vanlangensis</name>
    <dbReference type="NCBI Taxonomy" id="1216886"/>
    <lineage>
        <taxon>Bacteria</taxon>
        <taxon>Pseudomonadati</taxon>
        <taxon>Pseudomonadota</taxon>
        <taxon>Alphaproteobacteria</taxon>
        <taxon>Acetobacterales</taxon>
        <taxon>Acetobacteraceae</taxon>
        <taxon>Nguyenibacter</taxon>
    </lineage>
</organism>
<gene>
    <name evidence="2" type="ORF">AAC691_17345</name>
    <name evidence="1" type="ORF">HUK84_04135</name>
</gene>
<dbReference type="RefSeq" id="WP_176639124.1">
    <property type="nucleotide sequence ID" value="NZ_CP152276.1"/>
</dbReference>
<accession>A0A7Y7M436</accession>
<dbReference type="Proteomes" id="UP001449795">
    <property type="component" value="Chromosome"/>
</dbReference>
<evidence type="ECO:0000313" key="4">
    <source>
        <dbReference type="Proteomes" id="UP001449795"/>
    </source>
</evidence>
<evidence type="ECO:0000313" key="2">
    <source>
        <dbReference type="EMBL" id="XAE42017.1"/>
    </source>
</evidence>
<evidence type="ECO:0000313" key="1">
    <source>
        <dbReference type="EMBL" id="NVN10345.1"/>
    </source>
</evidence>
<dbReference type="EMBL" id="JABXXP010000033">
    <property type="protein sequence ID" value="NVN10345.1"/>
    <property type="molecule type" value="Genomic_DNA"/>
</dbReference>
<reference evidence="2 4" key="2">
    <citation type="submission" date="2024-04" db="EMBL/GenBank/DDBJ databases">
        <title>Complete genome sequence of Nguyenibacter vanlangesis HBCM-1154, a strain capable of nitrogen fixation, IAA production, and phosphorus solubilization isolated from sugarcane soil.</title>
        <authorList>
            <person name="MY HANH P."/>
        </authorList>
    </citation>
    <scope>NUCLEOTIDE SEQUENCE [LARGE SCALE GENOMIC DNA]</scope>
    <source>
        <strain evidence="2 4">HBCM 1154</strain>
    </source>
</reference>
<evidence type="ECO:0000313" key="3">
    <source>
        <dbReference type="Proteomes" id="UP000534870"/>
    </source>
</evidence>
<keyword evidence="4" id="KW-1185">Reference proteome</keyword>
<evidence type="ECO:0008006" key="5">
    <source>
        <dbReference type="Google" id="ProtNLM"/>
    </source>
</evidence>
<dbReference type="AlphaFoldDB" id="A0A7Y7M436"/>
<reference evidence="1 3" key="1">
    <citation type="submission" date="2020-06" db="EMBL/GenBank/DDBJ databases">
        <title>Description of novel acetic acid bacteria.</title>
        <authorList>
            <person name="Sombolestani A."/>
        </authorList>
    </citation>
    <scope>NUCLEOTIDE SEQUENCE [LARGE SCALE GENOMIC DNA]</scope>
    <source>
        <strain evidence="1 3">LMG 31431</strain>
    </source>
</reference>
<dbReference type="NCBIfam" id="NF047637">
    <property type="entry name" value="lipo_CC0125"/>
    <property type="match status" value="1"/>
</dbReference>